<gene>
    <name evidence="1" type="ORF">IEO70_18095</name>
</gene>
<dbReference type="InterPro" id="IPR025916">
    <property type="entry name" value="YdjO"/>
</dbReference>
<dbReference type="Proteomes" id="UP000602076">
    <property type="component" value="Unassembled WGS sequence"/>
</dbReference>
<sequence>MYFSKKQNEADEVIIEDTSVYACSSDSCNGWMRMQFASEQSSCPLCGSEMTEEIRQLPKIT</sequence>
<name>A0A927HD61_9BACI</name>
<dbReference type="AlphaFoldDB" id="A0A927HD61"/>
<proteinExistence type="predicted"/>
<dbReference type="RefSeq" id="WP_190999778.1">
    <property type="nucleotide sequence ID" value="NZ_JACXSI010000064.1"/>
</dbReference>
<evidence type="ECO:0008006" key="3">
    <source>
        <dbReference type="Google" id="ProtNLM"/>
    </source>
</evidence>
<keyword evidence="2" id="KW-1185">Reference proteome</keyword>
<organism evidence="1 2">
    <name type="scientific">Peribacillus faecalis</name>
    <dbReference type="NCBI Taxonomy" id="2772559"/>
    <lineage>
        <taxon>Bacteria</taxon>
        <taxon>Bacillati</taxon>
        <taxon>Bacillota</taxon>
        <taxon>Bacilli</taxon>
        <taxon>Bacillales</taxon>
        <taxon>Bacillaceae</taxon>
        <taxon>Peribacillus</taxon>
    </lineage>
</organism>
<dbReference type="Pfam" id="PF14169">
    <property type="entry name" value="YdjO"/>
    <property type="match status" value="1"/>
</dbReference>
<comment type="caution">
    <text evidence="1">The sequence shown here is derived from an EMBL/GenBank/DDBJ whole genome shotgun (WGS) entry which is preliminary data.</text>
</comment>
<dbReference type="EMBL" id="JACXSI010000064">
    <property type="protein sequence ID" value="MBD3110241.1"/>
    <property type="molecule type" value="Genomic_DNA"/>
</dbReference>
<evidence type="ECO:0000313" key="2">
    <source>
        <dbReference type="Proteomes" id="UP000602076"/>
    </source>
</evidence>
<accession>A0A927HD61</accession>
<protein>
    <recommendedName>
        <fullName evidence="3">Cold-shock protein</fullName>
    </recommendedName>
</protein>
<reference evidence="1" key="1">
    <citation type="submission" date="2020-09" db="EMBL/GenBank/DDBJ databases">
        <title>Bacillus faecalis sp. nov., a moderately halophilic bacterium isolated from cow faeces.</title>
        <authorList>
            <person name="Jiang L."/>
            <person name="Lee J."/>
        </authorList>
    </citation>
    <scope>NUCLEOTIDE SEQUENCE</scope>
    <source>
        <strain evidence="1">AGMB 02131</strain>
    </source>
</reference>
<evidence type="ECO:0000313" key="1">
    <source>
        <dbReference type="EMBL" id="MBD3110241.1"/>
    </source>
</evidence>